<gene>
    <name evidence="1" type="ORF">MONAX_5E030736</name>
</gene>
<sequence length="69" mass="7718">PSTLPRVPHSPVAAVYFHDRMLASLSGHTSWTCQPDQFTSWKRFPFSVVCHVSAIRPPTDESLAHSDNL</sequence>
<proteinExistence type="predicted"/>
<evidence type="ECO:0000313" key="1">
    <source>
        <dbReference type="EMBL" id="VTJ59698.1"/>
    </source>
</evidence>
<protein>
    <submittedName>
        <fullName evidence="1">Uncharacterized protein</fullName>
    </submittedName>
</protein>
<name>A0A5E4AQS7_MARMO</name>
<organism evidence="1 2">
    <name type="scientific">Marmota monax</name>
    <name type="common">Woodchuck</name>
    <dbReference type="NCBI Taxonomy" id="9995"/>
    <lineage>
        <taxon>Eukaryota</taxon>
        <taxon>Metazoa</taxon>
        <taxon>Chordata</taxon>
        <taxon>Craniata</taxon>
        <taxon>Vertebrata</taxon>
        <taxon>Euteleostomi</taxon>
        <taxon>Mammalia</taxon>
        <taxon>Eutheria</taxon>
        <taxon>Euarchontoglires</taxon>
        <taxon>Glires</taxon>
        <taxon>Rodentia</taxon>
        <taxon>Sciuromorpha</taxon>
        <taxon>Sciuridae</taxon>
        <taxon>Xerinae</taxon>
        <taxon>Marmotini</taxon>
        <taxon>Marmota</taxon>
    </lineage>
</organism>
<evidence type="ECO:0000313" key="2">
    <source>
        <dbReference type="Proteomes" id="UP000335636"/>
    </source>
</evidence>
<keyword evidence="2" id="KW-1185">Reference proteome</keyword>
<dbReference type="AlphaFoldDB" id="A0A5E4AQS7"/>
<dbReference type="Proteomes" id="UP000335636">
    <property type="component" value="Unassembled WGS sequence"/>
</dbReference>
<reference evidence="1" key="1">
    <citation type="submission" date="2019-04" db="EMBL/GenBank/DDBJ databases">
        <authorList>
            <person name="Alioto T."/>
            <person name="Alioto T."/>
        </authorList>
    </citation>
    <scope>NUCLEOTIDE SEQUENCE [LARGE SCALE GENOMIC DNA]</scope>
</reference>
<feature type="non-terminal residue" evidence="1">
    <location>
        <position position="1"/>
    </location>
</feature>
<comment type="caution">
    <text evidence="1">The sequence shown here is derived from an EMBL/GenBank/DDBJ whole genome shotgun (WGS) entry which is preliminary data.</text>
</comment>
<accession>A0A5E4AQS7</accession>
<feature type="non-terminal residue" evidence="1">
    <location>
        <position position="69"/>
    </location>
</feature>
<dbReference type="EMBL" id="CABDUW010000128">
    <property type="protein sequence ID" value="VTJ59698.1"/>
    <property type="molecule type" value="Genomic_DNA"/>
</dbReference>